<dbReference type="PANTHER" id="PTHR43977">
    <property type="entry name" value="STRUCTURAL MAINTENANCE OF CHROMOSOMES PROTEIN 3"/>
    <property type="match status" value="1"/>
</dbReference>
<dbReference type="InterPro" id="IPR003395">
    <property type="entry name" value="RecF/RecN/SMC_N"/>
</dbReference>
<evidence type="ECO:0000313" key="10">
    <source>
        <dbReference type="Proteomes" id="UP000051249"/>
    </source>
</evidence>
<dbReference type="SUPFAM" id="SSF75553">
    <property type="entry name" value="Smc hinge domain"/>
    <property type="match status" value="1"/>
</dbReference>
<keyword evidence="3 7" id="KW-0547">Nucleotide-binding</keyword>
<dbReference type="InterPro" id="IPR027417">
    <property type="entry name" value="P-loop_NTPase"/>
</dbReference>
<keyword evidence="6 7" id="KW-0238">DNA-binding</keyword>
<dbReference type="AlphaFoldDB" id="A0A0R2NH74"/>
<comment type="similarity">
    <text evidence="7">Belongs to the SMC family.</text>
</comment>
<dbReference type="GO" id="GO:0030261">
    <property type="term" value="P:chromosome condensation"/>
    <property type="evidence" value="ECO:0007669"/>
    <property type="project" value="InterPro"/>
</dbReference>
<comment type="function">
    <text evidence="7">Required for chromosome condensation and partitioning.</text>
</comment>
<keyword evidence="5 7" id="KW-0175">Coiled coil</keyword>
<dbReference type="GO" id="GO:0005737">
    <property type="term" value="C:cytoplasm"/>
    <property type="evidence" value="ECO:0007669"/>
    <property type="project" value="UniProtKB-SubCell"/>
</dbReference>
<feature type="domain" description="SMC hinge" evidence="8">
    <location>
        <begin position="519"/>
        <end position="638"/>
    </location>
</feature>
<dbReference type="GO" id="GO:0007062">
    <property type="term" value="P:sister chromatid cohesion"/>
    <property type="evidence" value="ECO:0007669"/>
    <property type="project" value="InterPro"/>
</dbReference>
<dbReference type="GO" id="GO:0005694">
    <property type="term" value="C:chromosome"/>
    <property type="evidence" value="ECO:0007669"/>
    <property type="project" value="InterPro"/>
</dbReference>
<protein>
    <recommendedName>
        <fullName evidence="7">Chromosome partition protein Smc</fullName>
    </recommendedName>
</protein>
<comment type="domain">
    <text evidence="7">Contains large globular domains required for ATP hydrolysis at each terminus and a third globular domain forming a flexible hinge near the middle of the molecule. These domains are separated by coiled-coil structures.</text>
</comment>
<evidence type="ECO:0000313" key="9">
    <source>
        <dbReference type="EMBL" id="KRO25159.1"/>
    </source>
</evidence>
<dbReference type="FunFam" id="3.40.50.300:FF:000901">
    <property type="entry name" value="Chromosome partition protein Smc"/>
    <property type="match status" value="1"/>
</dbReference>
<comment type="subunit">
    <text evidence="7">Homodimer.</text>
</comment>
<organism evidence="9 10">
    <name type="scientific">Pediococcus argentinicus</name>
    <dbReference type="NCBI Taxonomy" id="480391"/>
    <lineage>
        <taxon>Bacteria</taxon>
        <taxon>Bacillati</taxon>
        <taxon>Bacillota</taxon>
        <taxon>Bacilli</taxon>
        <taxon>Lactobacillales</taxon>
        <taxon>Lactobacillaceae</taxon>
        <taxon>Pediococcus</taxon>
    </lineage>
</organism>
<evidence type="ECO:0000256" key="3">
    <source>
        <dbReference type="ARBA" id="ARBA00022741"/>
    </source>
</evidence>
<evidence type="ECO:0000256" key="4">
    <source>
        <dbReference type="ARBA" id="ARBA00022840"/>
    </source>
</evidence>
<evidence type="ECO:0000256" key="6">
    <source>
        <dbReference type="ARBA" id="ARBA00023125"/>
    </source>
</evidence>
<name>A0A0R2NH74_9LACO</name>
<comment type="caution">
    <text evidence="9">The sequence shown here is derived from an EMBL/GenBank/DDBJ whole genome shotgun (WGS) entry which is preliminary data.</text>
</comment>
<accession>A0A0R2NH74</accession>
<reference evidence="9 10" key="1">
    <citation type="journal article" date="2015" name="Genome Announc.">
        <title>Expanding the biotechnology potential of lactobacilli through comparative genomics of 213 strains and associated genera.</title>
        <authorList>
            <person name="Sun Z."/>
            <person name="Harris H.M."/>
            <person name="McCann A."/>
            <person name="Guo C."/>
            <person name="Argimon S."/>
            <person name="Zhang W."/>
            <person name="Yang X."/>
            <person name="Jeffery I.B."/>
            <person name="Cooney J.C."/>
            <person name="Kagawa T.F."/>
            <person name="Liu W."/>
            <person name="Song Y."/>
            <person name="Salvetti E."/>
            <person name="Wrobel A."/>
            <person name="Rasinkangas P."/>
            <person name="Parkhill J."/>
            <person name="Rea M.C."/>
            <person name="O'Sullivan O."/>
            <person name="Ritari J."/>
            <person name="Douillard F.P."/>
            <person name="Paul Ross R."/>
            <person name="Yang R."/>
            <person name="Briner A.E."/>
            <person name="Felis G.E."/>
            <person name="de Vos W.M."/>
            <person name="Barrangou R."/>
            <person name="Klaenhammer T.R."/>
            <person name="Caufield P.W."/>
            <person name="Cui Y."/>
            <person name="Zhang H."/>
            <person name="O'Toole P.W."/>
        </authorList>
    </citation>
    <scope>NUCLEOTIDE SEQUENCE [LARGE SCALE GENOMIC DNA]</scope>
    <source>
        <strain evidence="9 10">DSM 23026</strain>
    </source>
</reference>
<dbReference type="GO" id="GO:0003677">
    <property type="term" value="F:DNA binding"/>
    <property type="evidence" value="ECO:0007669"/>
    <property type="project" value="UniProtKB-UniRule"/>
</dbReference>
<feature type="coiled-coil region" evidence="7">
    <location>
        <begin position="241"/>
        <end position="455"/>
    </location>
</feature>
<dbReference type="InterPro" id="IPR036277">
    <property type="entry name" value="SMC_hinge_sf"/>
</dbReference>
<dbReference type="GO" id="GO:0016887">
    <property type="term" value="F:ATP hydrolysis activity"/>
    <property type="evidence" value="ECO:0007669"/>
    <property type="project" value="InterPro"/>
</dbReference>
<feature type="coiled-coil region" evidence="7">
    <location>
        <begin position="687"/>
        <end position="918"/>
    </location>
</feature>
<evidence type="ECO:0000256" key="2">
    <source>
        <dbReference type="ARBA" id="ARBA00022490"/>
    </source>
</evidence>
<dbReference type="Gene3D" id="3.30.70.1620">
    <property type="match status" value="1"/>
</dbReference>
<evidence type="ECO:0000256" key="1">
    <source>
        <dbReference type="ARBA" id="ARBA00004496"/>
    </source>
</evidence>
<keyword evidence="10" id="KW-1185">Reference proteome</keyword>
<keyword evidence="4 7" id="KW-0067">ATP-binding</keyword>
<dbReference type="GO" id="GO:0005524">
    <property type="term" value="F:ATP binding"/>
    <property type="evidence" value="ECO:0007669"/>
    <property type="project" value="UniProtKB-UniRule"/>
</dbReference>
<keyword evidence="2 7" id="KW-0963">Cytoplasm</keyword>
<sequence>MKLKSIEISGFKSFADRTKIEFRDGMTGIVGPNGSGKSNITEAIRWVMGEQSAKSLRGGKMPDIIFAGTEKRKPLARASVTIVFDNADHFLKTNYTEVVVTRRLFRNGDSQYQINHIDCRLKDILNLFIDTGLGRESFSIISQGRVESIFNSKPEDRRSIIEEVAGVLEYKQNKQKAESELAKTSGYLERVNDLIVELDKQRGPLEEQASLARDYVDQKQRYDRLDQTRLVREVDNNLKTQKELQADLNFKTELLADLTKKAQTTTDDRNTNKSNVAEYSTKRDQLQDQLVNLTRLEEQVSGQQNLLAEQRKNREAKSQELNQQIKSDQDDLEQLEAQLKMVDTNLQELREKLSKLTNEAKEMDRSSVDQQKAHLTNEIDDLRADYMQSLQQLTSIKNERTFMQKNVEQNEQKAANLDLNVQGIQATRAKQIAEKERLESEVANLKEKLDQLQISGTKISKAFDTANQQYQEVRNSWLKASDVLHRAETRLESLKGLQSEHAGFYQGTKAALRLKNQYQGLVGAVSEIIDVTSENTLAIETALGGQLQNIVTTDEATAKSVINTLRTQRLGRATFLPLSVIRPKHVADNILQRISGIDGFVGIASDLVQTSSSQHVVAEYLLGSTLVTNTLDTAVEISRLINQRCRIVTLNGDLVGVGGTMTGGQNKNNRQGLLQQDQEIKGLQSSVGQMQEQLLKQEHDVSEVKEQRDQLEIQLQEQRTTYTDQKQILNRAVDSLDFASERLSETEKRLKATGFELRQVDTEDDVEEQRQKLDQSEARLNQEVQKIKKETEAKQIQLQQLSENQDAYQQQRMDLQVQITQVTEQIKQAETDQKRLADTQQELITNIASAKTNLQRLDQNQVEVPANKSLDDIKSERISAEKQLQAVRDNLDELENKSEQLDLELERNTELLQNMQSEVTGIRSDIKIAGNTISISIDRLEEDYDKTLDQARQNVLDIDSVTLERDFKLAKRGLAELGTVNIGAIEEFDRVSERYDFLSSQKSDLLKSAEQLNQSISEMDTEASSRFKTTFDEVAEAFSEVFVKMFGGGQAKLELTDPDNLLDTGIEIKAQPPGKKLQRLSLLSGGEKSLTAITLLFAILQVKPVPFCILDEVEAAFDDANVDRFAHYLKTFRDTTQFIVITHRKGTMVEADVLYGVTMQESGVSKMVSVSLEEAQEKELV</sequence>
<dbReference type="Gene3D" id="1.10.287.1490">
    <property type="match status" value="1"/>
</dbReference>
<dbReference type="SMART" id="SM00968">
    <property type="entry name" value="SMC_hinge"/>
    <property type="match status" value="1"/>
</dbReference>
<dbReference type="Pfam" id="PF06470">
    <property type="entry name" value="SMC_hinge"/>
    <property type="match status" value="1"/>
</dbReference>
<dbReference type="SUPFAM" id="SSF52540">
    <property type="entry name" value="P-loop containing nucleoside triphosphate hydrolases"/>
    <property type="match status" value="1"/>
</dbReference>
<dbReference type="InterPro" id="IPR010935">
    <property type="entry name" value="SMC_hinge"/>
</dbReference>
<gene>
    <name evidence="7" type="primary">smc</name>
    <name evidence="9" type="ORF">IV88_GL000386</name>
</gene>
<dbReference type="InterPro" id="IPR024704">
    <property type="entry name" value="SMC"/>
</dbReference>
<dbReference type="Gene3D" id="1.20.1060.20">
    <property type="match status" value="1"/>
</dbReference>
<evidence type="ECO:0000259" key="8">
    <source>
        <dbReference type="SMART" id="SM00968"/>
    </source>
</evidence>
<comment type="subcellular location">
    <subcellularLocation>
        <location evidence="1 7">Cytoplasm</location>
    </subcellularLocation>
</comment>
<dbReference type="HAMAP" id="MF_01894">
    <property type="entry name" value="Smc_prok"/>
    <property type="match status" value="1"/>
</dbReference>
<dbReference type="Proteomes" id="UP000051249">
    <property type="component" value="Unassembled WGS sequence"/>
</dbReference>
<dbReference type="RefSeq" id="WP_057799331.1">
    <property type="nucleotide sequence ID" value="NZ_BJZZ01000014.1"/>
</dbReference>
<dbReference type="PIRSF" id="PIRSF005719">
    <property type="entry name" value="SMC"/>
    <property type="match status" value="1"/>
</dbReference>
<dbReference type="OrthoDB" id="9808768at2"/>
<dbReference type="EMBL" id="JQCQ01000015">
    <property type="protein sequence ID" value="KRO25159.1"/>
    <property type="molecule type" value="Genomic_DNA"/>
</dbReference>
<dbReference type="Pfam" id="PF02463">
    <property type="entry name" value="SMC_N"/>
    <property type="match status" value="1"/>
</dbReference>
<proteinExistence type="inferred from homology"/>
<dbReference type="PATRIC" id="fig|480391.4.peg.390"/>
<dbReference type="CDD" id="cd03278">
    <property type="entry name" value="ABC_SMC_barmotin"/>
    <property type="match status" value="2"/>
</dbReference>
<evidence type="ECO:0000256" key="7">
    <source>
        <dbReference type="HAMAP-Rule" id="MF_01894"/>
    </source>
</evidence>
<dbReference type="FunFam" id="3.40.50.300:FF:000984">
    <property type="entry name" value="Chromosome partition protein Smc"/>
    <property type="match status" value="1"/>
</dbReference>
<dbReference type="GO" id="GO:0006260">
    <property type="term" value="P:DNA replication"/>
    <property type="evidence" value="ECO:0007669"/>
    <property type="project" value="UniProtKB-UniRule"/>
</dbReference>
<dbReference type="GO" id="GO:0007059">
    <property type="term" value="P:chromosome segregation"/>
    <property type="evidence" value="ECO:0007669"/>
    <property type="project" value="UniProtKB-UniRule"/>
</dbReference>
<feature type="binding site" evidence="7">
    <location>
        <begin position="32"/>
        <end position="39"/>
    </location>
    <ligand>
        <name>ATP</name>
        <dbReference type="ChEBI" id="CHEBI:30616"/>
    </ligand>
</feature>
<dbReference type="Gene3D" id="3.40.50.300">
    <property type="entry name" value="P-loop containing nucleotide triphosphate hydrolases"/>
    <property type="match status" value="2"/>
</dbReference>
<dbReference type="InterPro" id="IPR011890">
    <property type="entry name" value="SMC_prok"/>
</dbReference>
<dbReference type="NCBIfam" id="TIGR02168">
    <property type="entry name" value="SMC_prok_B"/>
    <property type="match status" value="1"/>
</dbReference>
<evidence type="ECO:0000256" key="5">
    <source>
        <dbReference type="ARBA" id="ARBA00023054"/>
    </source>
</evidence>